<name>A0A6J5Q2T9_9CAUD</name>
<sequence length="52" mass="6355">MIEEDDDIQDYKKSWQGLSEQDINEIKFNLPDMYYWVDVVRATEKRLKDKNT</sequence>
<gene>
    <name evidence="1" type="ORF">UFOVP996_44</name>
</gene>
<proteinExistence type="predicted"/>
<protein>
    <submittedName>
        <fullName evidence="1">Uncharacterized protein</fullName>
    </submittedName>
</protein>
<evidence type="ECO:0000313" key="1">
    <source>
        <dbReference type="EMBL" id="CAB4175841.1"/>
    </source>
</evidence>
<dbReference type="EMBL" id="LR796927">
    <property type="protein sequence ID" value="CAB4175841.1"/>
    <property type="molecule type" value="Genomic_DNA"/>
</dbReference>
<reference evidence="1" key="1">
    <citation type="submission" date="2020-05" db="EMBL/GenBank/DDBJ databases">
        <authorList>
            <person name="Chiriac C."/>
            <person name="Salcher M."/>
            <person name="Ghai R."/>
            <person name="Kavagutti S V."/>
        </authorList>
    </citation>
    <scope>NUCLEOTIDE SEQUENCE</scope>
</reference>
<accession>A0A6J5Q2T9</accession>
<organism evidence="1">
    <name type="scientific">uncultured Caudovirales phage</name>
    <dbReference type="NCBI Taxonomy" id="2100421"/>
    <lineage>
        <taxon>Viruses</taxon>
        <taxon>Duplodnaviria</taxon>
        <taxon>Heunggongvirae</taxon>
        <taxon>Uroviricota</taxon>
        <taxon>Caudoviricetes</taxon>
        <taxon>Peduoviridae</taxon>
        <taxon>Maltschvirus</taxon>
        <taxon>Maltschvirus maltsch</taxon>
    </lineage>
</organism>